<dbReference type="GO" id="GO:0005506">
    <property type="term" value="F:iron ion binding"/>
    <property type="evidence" value="ECO:0007669"/>
    <property type="project" value="InterPro"/>
</dbReference>
<feature type="transmembrane region" description="Helical" evidence="8">
    <location>
        <begin position="6"/>
        <end position="26"/>
    </location>
</feature>
<dbReference type="AlphaFoldDB" id="A0A8G1R3S4"/>
<dbReference type="Pfam" id="PF00067">
    <property type="entry name" value="p450"/>
    <property type="match status" value="1"/>
</dbReference>
<reference evidence="9 10" key="1">
    <citation type="submission" date="2018-02" db="EMBL/GenBank/DDBJ databases">
        <title>The genomes of Aspergillus section Nigri reveals drivers in fungal speciation.</title>
        <authorList>
            <consortium name="DOE Joint Genome Institute"/>
            <person name="Vesth T.C."/>
            <person name="Nybo J."/>
            <person name="Theobald S."/>
            <person name="Brandl J."/>
            <person name="Frisvad J.C."/>
            <person name="Nielsen K.F."/>
            <person name="Lyhne E.K."/>
            <person name="Kogle M.E."/>
            <person name="Kuo A."/>
            <person name="Riley R."/>
            <person name="Clum A."/>
            <person name="Nolan M."/>
            <person name="Lipzen A."/>
            <person name="Salamov A."/>
            <person name="Henrissat B."/>
            <person name="Wiebenga A."/>
            <person name="De vries R.P."/>
            <person name="Grigoriev I.V."/>
            <person name="Mortensen U.H."/>
            <person name="Andersen M.R."/>
            <person name="Baker S.E."/>
        </authorList>
    </citation>
    <scope>NUCLEOTIDE SEQUENCE [LARGE SCALE GENOMIC DNA]</scope>
    <source>
        <strain evidence="9 10">CBS 112811</strain>
    </source>
</reference>
<dbReference type="Gene3D" id="1.10.630.10">
    <property type="entry name" value="Cytochrome P450"/>
    <property type="match status" value="1"/>
</dbReference>
<keyword evidence="5 7" id="KW-0408">Iron</keyword>
<accession>A0A8G1R3S4</accession>
<keyword evidence="6 9" id="KW-0503">Monooxygenase</keyword>
<gene>
    <name evidence="9" type="ORF">BO85DRAFT_511582</name>
</gene>
<dbReference type="InterPro" id="IPR050121">
    <property type="entry name" value="Cytochrome_P450_monoxygenase"/>
</dbReference>
<dbReference type="InterPro" id="IPR036396">
    <property type="entry name" value="Cyt_P450_sf"/>
</dbReference>
<evidence type="ECO:0000256" key="3">
    <source>
        <dbReference type="ARBA" id="ARBA00022723"/>
    </source>
</evidence>
<feature type="binding site" description="axial binding residue" evidence="7">
    <location>
        <position position="487"/>
    </location>
    <ligand>
        <name>heme</name>
        <dbReference type="ChEBI" id="CHEBI:30413"/>
    </ligand>
    <ligandPart>
        <name>Fe</name>
        <dbReference type="ChEBI" id="CHEBI:18248"/>
    </ligandPart>
</feature>
<feature type="transmembrane region" description="Helical" evidence="8">
    <location>
        <begin position="64"/>
        <end position="89"/>
    </location>
</feature>
<dbReference type="PANTHER" id="PTHR24305">
    <property type="entry name" value="CYTOCHROME P450"/>
    <property type="match status" value="1"/>
</dbReference>
<keyword evidence="3 7" id="KW-0479">Metal-binding</keyword>
<name>A0A8G1R3S4_9EURO</name>
<dbReference type="GO" id="GO:0004497">
    <property type="term" value="F:monooxygenase activity"/>
    <property type="evidence" value="ECO:0007669"/>
    <property type="project" value="UniProtKB-KW"/>
</dbReference>
<dbReference type="GO" id="GO:0020037">
    <property type="term" value="F:heme binding"/>
    <property type="evidence" value="ECO:0007669"/>
    <property type="project" value="InterPro"/>
</dbReference>
<dbReference type="SUPFAM" id="SSF48264">
    <property type="entry name" value="Cytochrome P450"/>
    <property type="match status" value="1"/>
</dbReference>
<dbReference type="InterPro" id="IPR002403">
    <property type="entry name" value="Cyt_P450_E_grp-IV"/>
</dbReference>
<feature type="transmembrane region" description="Helical" evidence="8">
    <location>
        <begin position="38"/>
        <end position="58"/>
    </location>
</feature>
<dbReference type="PRINTS" id="PR00465">
    <property type="entry name" value="EP450IV"/>
</dbReference>
<keyword evidence="7" id="KW-0349">Heme</keyword>
<dbReference type="PRINTS" id="PR00385">
    <property type="entry name" value="P450"/>
</dbReference>
<dbReference type="EMBL" id="KZ825059">
    <property type="protein sequence ID" value="RAH59053.1"/>
    <property type="molecule type" value="Genomic_DNA"/>
</dbReference>
<dbReference type="RefSeq" id="XP_025516975.1">
    <property type="nucleotide sequence ID" value="XM_025664610.1"/>
</dbReference>
<comment type="similarity">
    <text evidence="2">Belongs to the cytochrome P450 family.</text>
</comment>
<dbReference type="InterPro" id="IPR001128">
    <property type="entry name" value="Cyt_P450"/>
</dbReference>
<comment type="cofactor">
    <cofactor evidence="1 7">
        <name>heme</name>
        <dbReference type="ChEBI" id="CHEBI:30413"/>
    </cofactor>
</comment>
<dbReference type="CDD" id="cd11061">
    <property type="entry name" value="CYP67-like"/>
    <property type="match status" value="1"/>
</dbReference>
<evidence type="ECO:0000256" key="7">
    <source>
        <dbReference type="PIRSR" id="PIRSR602403-1"/>
    </source>
</evidence>
<keyword evidence="10" id="KW-1185">Reference proteome</keyword>
<evidence type="ECO:0000256" key="6">
    <source>
        <dbReference type="ARBA" id="ARBA00023033"/>
    </source>
</evidence>
<evidence type="ECO:0000256" key="8">
    <source>
        <dbReference type="SAM" id="Phobius"/>
    </source>
</evidence>
<sequence>MALTSVWNNTGILAGVSGVSLHHLLFRHGEWDTKSSNIALSYLCATLIGGAYLLHSPITLNGLVIISASDFLLLIAYHFLGMLGSILVYRGLFHRLSRFPGPFGARLSTLYLTIQTCKRMKIHQDVHQIHQQYGDYVRVGPMEVSIIDPAALNPLYGNASETAKGPLYILMEPLDGLVFTRDKREHALRRKIVDQSLSSKALVTYEPVIAKCTEQLLQIIESRSGNPLNITDWLKRYSFEIMGHLIFGRPFNTISEEGGDTFLLDSIQSDTVMMGYLRHMPWIPALLIKTPFFRKTNTRFWTWLETNFRHRTENGSQNPDIFSWLLSAHEKSPKTRLDTYKLHGLGYSTLLAGSDTSFSAATNVFFNLARDRALAHKLQQALDDVPDMSEHNLRKIDLLNAVIYETLRLYPPAAAGFQRITPKEGIRIGENYIPGNVLVQIPIYSIHRDERSFERPEEFLPERWTTRPELVKNRSLFIPFQTGPYACPGRQLAMMELRRVTAEVFRRYDVSLAPGQTEQDFLKESPDLMVVIPASLHLQFTLRGG</sequence>
<evidence type="ECO:0000256" key="1">
    <source>
        <dbReference type="ARBA" id="ARBA00001971"/>
    </source>
</evidence>
<keyword evidence="8" id="KW-1133">Transmembrane helix</keyword>
<keyword evidence="8" id="KW-0812">Transmembrane</keyword>
<evidence type="ECO:0000313" key="9">
    <source>
        <dbReference type="EMBL" id="RAH59053.1"/>
    </source>
</evidence>
<dbReference type="PANTHER" id="PTHR24305:SF187">
    <property type="entry name" value="P450, PUTATIVE (EUROFUNG)-RELATED"/>
    <property type="match status" value="1"/>
</dbReference>
<organism evidence="9 10">
    <name type="scientific">Aspergillus piperis CBS 112811</name>
    <dbReference type="NCBI Taxonomy" id="1448313"/>
    <lineage>
        <taxon>Eukaryota</taxon>
        <taxon>Fungi</taxon>
        <taxon>Dikarya</taxon>
        <taxon>Ascomycota</taxon>
        <taxon>Pezizomycotina</taxon>
        <taxon>Eurotiomycetes</taxon>
        <taxon>Eurotiomycetidae</taxon>
        <taxon>Eurotiales</taxon>
        <taxon>Aspergillaceae</taxon>
        <taxon>Aspergillus</taxon>
        <taxon>Aspergillus subgen. Circumdati</taxon>
    </lineage>
</organism>
<evidence type="ECO:0000256" key="2">
    <source>
        <dbReference type="ARBA" id="ARBA00010617"/>
    </source>
</evidence>
<dbReference type="GO" id="GO:0016705">
    <property type="term" value="F:oxidoreductase activity, acting on paired donors, with incorporation or reduction of molecular oxygen"/>
    <property type="evidence" value="ECO:0007669"/>
    <property type="project" value="InterPro"/>
</dbReference>
<keyword evidence="8" id="KW-0472">Membrane</keyword>
<protein>
    <submittedName>
        <fullName evidence="9">Cytochrome P450 monooxygenase</fullName>
    </submittedName>
</protein>
<keyword evidence="4" id="KW-0560">Oxidoreductase</keyword>
<dbReference type="GeneID" id="37168012"/>
<dbReference type="Proteomes" id="UP000249526">
    <property type="component" value="Unassembled WGS sequence"/>
</dbReference>
<evidence type="ECO:0000256" key="5">
    <source>
        <dbReference type="ARBA" id="ARBA00023004"/>
    </source>
</evidence>
<evidence type="ECO:0000256" key="4">
    <source>
        <dbReference type="ARBA" id="ARBA00023002"/>
    </source>
</evidence>
<evidence type="ECO:0000313" key="10">
    <source>
        <dbReference type="Proteomes" id="UP000249526"/>
    </source>
</evidence>
<proteinExistence type="inferred from homology"/>